<dbReference type="InterPro" id="IPR013320">
    <property type="entry name" value="ConA-like_dom_sf"/>
</dbReference>
<dbReference type="Proteomes" id="UP000326062">
    <property type="component" value="Chromosome 4"/>
</dbReference>
<dbReference type="AlphaFoldDB" id="A0A5N3XYU0"/>
<protein>
    <submittedName>
        <fullName evidence="1">Uncharacterized protein</fullName>
    </submittedName>
</protein>
<reference evidence="1 2" key="1">
    <citation type="submission" date="2019-06" db="EMBL/GenBank/DDBJ databases">
        <title>Discovery of a novel chromosome fission-fusion reversal in muntjac.</title>
        <authorList>
            <person name="Mudd A.B."/>
            <person name="Bredeson J.V."/>
            <person name="Baum R."/>
            <person name="Hockemeyer D."/>
            <person name="Rokhsar D.S."/>
        </authorList>
    </citation>
    <scope>NUCLEOTIDE SEQUENCE [LARGE SCALE GENOMIC DNA]</scope>
    <source>
        <strain evidence="1">UCam_UCB_Mr</strain>
        <tissue evidence="1">Fibroblast cell line</tissue>
    </source>
</reference>
<name>A0A5N3XYU0_MUNRE</name>
<sequence>MLKVLVTQSCLTLWIRPGSPSLQVDSLPSEPPGKLSSFPPTDVGYFSLCDTPRSIKASTATAEQFFQKLRNKHEFTILVTLKQTHLNSGVILSIHHLDHRYV</sequence>
<organism evidence="1 2">
    <name type="scientific">Muntiacus reevesi</name>
    <name type="common">Reeves' muntjac</name>
    <name type="synonym">Cervus reevesi</name>
    <dbReference type="NCBI Taxonomy" id="9886"/>
    <lineage>
        <taxon>Eukaryota</taxon>
        <taxon>Metazoa</taxon>
        <taxon>Chordata</taxon>
        <taxon>Craniata</taxon>
        <taxon>Vertebrata</taxon>
        <taxon>Euteleostomi</taxon>
        <taxon>Mammalia</taxon>
        <taxon>Eutheria</taxon>
        <taxon>Laurasiatheria</taxon>
        <taxon>Artiodactyla</taxon>
        <taxon>Ruminantia</taxon>
        <taxon>Pecora</taxon>
        <taxon>Cervidae</taxon>
        <taxon>Muntiacinae</taxon>
        <taxon>Muntiacus</taxon>
    </lineage>
</organism>
<accession>A0A5N3XYU0</accession>
<evidence type="ECO:0000313" key="2">
    <source>
        <dbReference type="Proteomes" id="UP000326062"/>
    </source>
</evidence>
<gene>
    <name evidence="1" type="ORF">FD755_010095</name>
</gene>
<evidence type="ECO:0000313" key="1">
    <source>
        <dbReference type="EMBL" id="KAB0378517.1"/>
    </source>
</evidence>
<proteinExistence type="predicted"/>
<dbReference type="EMBL" id="VCEB01000004">
    <property type="protein sequence ID" value="KAB0378517.1"/>
    <property type="molecule type" value="Genomic_DNA"/>
</dbReference>
<comment type="caution">
    <text evidence="1">The sequence shown here is derived from an EMBL/GenBank/DDBJ whole genome shotgun (WGS) entry which is preliminary data.</text>
</comment>
<dbReference type="Gene3D" id="2.60.120.200">
    <property type="match status" value="1"/>
</dbReference>
<dbReference type="SUPFAM" id="SSF49899">
    <property type="entry name" value="Concanavalin A-like lectins/glucanases"/>
    <property type="match status" value="1"/>
</dbReference>
<keyword evidence="2" id="KW-1185">Reference proteome</keyword>